<sequence>MRRCYPLMLLLLFTPLAGIAATGAWSASVSGPGLGARGSWLLSPALRAPSAAPGNIAVVNWRYQLSRPAPSGLVVRLCASQRCVELDGASGSTRGLALIPAEEPLYLAFGFQGQGALPPGLRVLSSEVTVNYR</sequence>
<name>A0ABS1Z0H3_9GAMM</name>
<keyword evidence="2" id="KW-0966">Cell projection</keyword>
<organism evidence="2 3">
    <name type="scientific">Pantoea eucrina</name>
    <dbReference type="NCBI Taxonomy" id="472693"/>
    <lineage>
        <taxon>Bacteria</taxon>
        <taxon>Pseudomonadati</taxon>
        <taxon>Pseudomonadota</taxon>
        <taxon>Gammaproteobacteria</taxon>
        <taxon>Enterobacterales</taxon>
        <taxon>Erwiniaceae</taxon>
        <taxon>Pantoea</taxon>
    </lineage>
</organism>
<accession>A0ABS1Z0H3</accession>
<reference evidence="2 3" key="1">
    <citation type="submission" date="2021-01" db="EMBL/GenBank/DDBJ databases">
        <title>Complete genome sequence of Pantoea eucrina OB49, a heavy metal tolerant bacterium with PGPR potential isolated from wheat in Algeria.</title>
        <authorList>
            <person name="Lekired A."/>
            <person name="Ouzari I.H."/>
        </authorList>
    </citation>
    <scope>NUCLEOTIDE SEQUENCE [LARGE SCALE GENOMIC DNA]</scope>
    <source>
        <strain evidence="2 3">OB49</strain>
    </source>
</reference>
<dbReference type="InterPro" id="IPR009420">
    <property type="entry name" value="FlhE"/>
</dbReference>
<keyword evidence="3" id="KW-1185">Reference proteome</keyword>
<keyword evidence="2" id="KW-0969">Cilium</keyword>
<protein>
    <submittedName>
        <fullName evidence="2">Flagellar protein FlhE</fullName>
    </submittedName>
</protein>
<dbReference type="EMBL" id="JAFCXS010000001">
    <property type="protein sequence ID" value="MBM0745898.1"/>
    <property type="molecule type" value="Genomic_DNA"/>
</dbReference>
<evidence type="ECO:0000313" key="2">
    <source>
        <dbReference type="EMBL" id="MBM0745898.1"/>
    </source>
</evidence>
<proteinExistence type="predicted"/>
<dbReference type="RefSeq" id="WP_071668897.1">
    <property type="nucleotide sequence ID" value="NZ_CP083448.1"/>
</dbReference>
<feature type="signal peptide" evidence="1">
    <location>
        <begin position="1"/>
        <end position="20"/>
    </location>
</feature>
<comment type="caution">
    <text evidence="2">The sequence shown here is derived from an EMBL/GenBank/DDBJ whole genome shotgun (WGS) entry which is preliminary data.</text>
</comment>
<dbReference type="Pfam" id="PF06366">
    <property type="entry name" value="FlhE"/>
    <property type="match status" value="1"/>
</dbReference>
<evidence type="ECO:0000256" key="1">
    <source>
        <dbReference type="SAM" id="SignalP"/>
    </source>
</evidence>
<keyword evidence="1" id="KW-0732">Signal</keyword>
<evidence type="ECO:0000313" key="3">
    <source>
        <dbReference type="Proteomes" id="UP000809137"/>
    </source>
</evidence>
<gene>
    <name evidence="2" type="ORF">JJB79_00470</name>
</gene>
<keyword evidence="2" id="KW-0282">Flagellum</keyword>
<dbReference type="GeneID" id="84691508"/>
<dbReference type="Proteomes" id="UP000809137">
    <property type="component" value="Unassembled WGS sequence"/>
</dbReference>
<feature type="chain" id="PRO_5045485783" evidence="1">
    <location>
        <begin position="21"/>
        <end position="133"/>
    </location>
</feature>